<keyword evidence="1" id="KW-0812">Transmembrane</keyword>
<dbReference type="AlphaFoldDB" id="A0A7W8AJA8"/>
<comment type="caution">
    <text evidence="2">The sequence shown here is derived from an EMBL/GenBank/DDBJ whole genome shotgun (WGS) entry which is preliminary data.</text>
</comment>
<feature type="transmembrane region" description="Helical" evidence="1">
    <location>
        <begin position="47"/>
        <end position="72"/>
    </location>
</feature>
<sequence length="228" mass="25366">MFRGKESIFVTIICAAGMGMFVALWLLDFAVVRIDACEESESRGLCLRGWISALSGWAAAIGALIAAGLTIAKLREQIADQKRQTDFIIGDSLPIIEWAQNQDHFAIRIKNYNRHRVQLVEIENKSAFVIGLWLHVCDPQDSFQARPYKQSIGLNEKLDVRRIMSPIIMGGYEGNGAAIPVINIRMDPVKVAHIKQARNEFACQITVQVQDNTQTKHSLVIKGSGTSM</sequence>
<evidence type="ECO:0000313" key="3">
    <source>
        <dbReference type="Proteomes" id="UP000531231"/>
    </source>
</evidence>
<gene>
    <name evidence="2" type="ORF">HNQ68_001954</name>
</gene>
<dbReference type="EMBL" id="JACHIL010000003">
    <property type="protein sequence ID" value="MBB5091413.1"/>
    <property type="molecule type" value="Genomic_DNA"/>
</dbReference>
<keyword evidence="1" id="KW-0472">Membrane</keyword>
<name>A0A7W8AJA8_9HYPH</name>
<protein>
    <submittedName>
        <fullName evidence="2">Uncharacterized protein</fullName>
    </submittedName>
</protein>
<proteinExistence type="predicted"/>
<evidence type="ECO:0000313" key="2">
    <source>
        <dbReference type="EMBL" id="MBB5091413.1"/>
    </source>
</evidence>
<keyword evidence="1" id="KW-1133">Transmembrane helix</keyword>
<dbReference type="Proteomes" id="UP000531231">
    <property type="component" value="Unassembled WGS sequence"/>
</dbReference>
<reference evidence="2 3" key="1">
    <citation type="submission" date="2020-08" db="EMBL/GenBank/DDBJ databases">
        <title>Genomic Encyclopedia of Type Strains, Phase IV (KMG-IV): sequencing the most valuable type-strain genomes for metagenomic binning, comparative biology and taxonomic classification.</title>
        <authorList>
            <person name="Goeker M."/>
        </authorList>
    </citation>
    <scope>NUCLEOTIDE SEQUENCE [LARGE SCALE GENOMIC DNA]</scope>
    <source>
        <strain evidence="2 3">DSM 25620</strain>
    </source>
</reference>
<evidence type="ECO:0000256" key="1">
    <source>
        <dbReference type="SAM" id="Phobius"/>
    </source>
</evidence>
<organism evidence="2 3">
    <name type="scientific">Pseudochrobactrum saccharolyticum</name>
    <dbReference type="NCBI Taxonomy" id="354352"/>
    <lineage>
        <taxon>Bacteria</taxon>
        <taxon>Pseudomonadati</taxon>
        <taxon>Pseudomonadota</taxon>
        <taxon>Alphaproteobacteria</taxon>
        <taxon>Hyphomicrobiales</taxon>
        <taxon>Brucellaceae</taxon>
        <taxon>Pseudochrobactrum</taxon>
    </lineage>
</organism>
<accession>A0A7W8AJA8</accession>
<keyword evidence="3" id="KW-1185">Reference proteome</keyword>
<dbReference type="RefSeq" id="WP_151159488.1">
    <property type="nucleotide sequence ID" value="NZ_JACHIL010000003.1"/>
</dbReference>
<feature type="transmembrane region" description="Helical" evidence="1">
    <location>
        <begin position="7"/>
        <end position="27"/>
    </location>
</feature>